<dbReference type="Pfam" id="PF05170">
    <property type="entry name" value="AsmA"/>
    <property type="match status" value="2"/>
</dbReference>
<feature type="domain" description="AsmA" evidence="2">
    <location>
        <begin position="13"/>
        <end position="136"/>
    </location>
</feature>
<dbReference type="InterPro" id="IPR052894">
    <property type="entry name" value="AsmA-related"/>
</dbReference>
<organism evidence="3 4">
    <name type="scientific">Sphingomonas longa</name>
    <dbReference type="NCBI Taxonomy" id="2778730"/>
    <lineage>
        <taxon>Bacteria</taxon>
        <taxon>Pseudomonadati</taxon>
        <taxon>Pseudomonadota</taxon>
        <taxon>Alphaproteobacteria</taxon>
        <taxon>Sphingomonadales</taxon>
        <taxon>Sphingomonadaceae</taxon>
        <taxon>Sphingomonas</taxon>
    </lineage>
</organism>
<proteinExistence type="predicted"/>
<dbReference type="InterPro" id="IPR007844">
    <property type="entry name" value="AsmA"/>
</dbReference>
<accession>A0ABS2DA65</accession>
<keyword evidence="1" id="KW-0812">Transmembrane</keyword>
<sequence>MGQIGRRWRIIGGVLLGVLVILLLIVAMFPWGVFRGIVEREATERFGRPVTIGAVDRIDSFGFTPVIAIRNVRVPQADWAGTGDFARVKQVTVSFPVWPLLTGEFRPRDVTADGVRLALVRDARKRTNWDRPGKPQGGGGSTDLGAITIRDAVVSYADAVQDRRATMRLTADPDAGLKAEGDGIIRGAPVRITVSGPAPVRGQPWPFTADVAGRALTMHAKGSMDRPLDTDAMTLDVSARATDLKMIDAVIEAGLFRTRPVALTAHVRHDPTRWTITALKGTIGRSDLRGHMTVDKIDGRSKIDGALVSKQFAFDDLTSPEGRAEGIAKERRIGPRLVPDTRIDIGKIDNTDGRLVFNVDQIVGPGANAPIRSLAATMTMDHQLLTLSPLKMVLAQGRVTGRATIDQRGGRRSPTLSFDIRLDGGRIAGFAEDGQFTGKLDGRARLTGVGDTIRSAIGRSSGGIGFVVREGQLPQRYAAALGFDAGRALLAGSDDRTGLRCLIARVAVKDGTGRINPLVVDTAISQLTGSGTIAFPEETLALTMKGAPKRDVILRIPGNAAIAGTLTDPRIVVPREVKSVGNILKAIGNRITGHSGPVAGNADCNALAARALR</sequence>
<keyword evidence="4" id="KW-1185">Reference proteome</keyword>
<feature type="domain" description="AsmA" evidence="2">
    <location>
        <begin position="277"/>
        <end position="517"/>
    </location>
</feature>
<evidence type="ECO:0000259" key="2">
    <source>
        <dbReference type="Pfam" id="PF05170"/>
    </source>
</evidence>
<keyword evidence="1" id="KW-1133">Transmembrane helix</keyword>
<evidence type="ECO:0000313" key="3">
    <source>
        <dbReference type="EMBL" id="MBM6576976.1"/>
    </source>
</evidence>
<protein>
    <submittedName>
        <fullName evidence="3">AsmA family protein</fullName>
    </submittedName>
</protein>
<evidence type="ECO:0000256" key="1">
    <source>
        <dbReference type="SAM" id="Phobius"/>
    </source>
</evidence>
<name>A0ABS2DA65_9SPHN</name>
<dbReference type="RefSeq" id="WP_204199080.1">
    <property type="nucleotide sequence ID" value="NZ_JAFEMC010000003.1"/>
</dbReference>
<evidence type="ECO:0000313" key="4">
    <source>
        <dbReference type="Proteomes" id="UP000763641"/>
    </source>
</evidence>
<reference evidence="3 4" key="1">
    <citation type="submission" date="2020-12" db="EMBL/GenBank/DDBJ databases">
        <title>Sphingomonas sp.</title>
        <authorList>
            <person name="Kim M.K."/>
        </authorList>
    </citation>
    <scope>NUCLEOTIDE SEQUENCE [LARGE SCALE GENOMIC DNA]</scope>
    <source>
        <strain evidence="3 4">BT552</strain>
    </source>
</reference>
<feature type="transmembrane region" description="Helical" evidence="1">
    <location>
        <begin position="12"/>
        <end position="34"/>
    </location>
</feature>
<dbReference type="PANTHER" id="PTHR30441:SF4">
    <property type="entry name" value="PROTEIN ASMA"/>
    <property type="match status" value="1"/>
</dbReference>
<dbReference type="EMBL" id="JAFEMC010000003">
    <property type="protein sequence ID" value="MBM6576976.1"/>
    <property type="molecule type" value="Genomic_DNA"/>
</dbReference>
<gene>
    <name evidence="3" type="ORF">ILT43_11370</name>
</gene>
<keyword evidence="1" id="KW-0472">Membrane</keyword>
<dbReference type="Proteomes" id="UP000763641">
    <property type="component" value="Unassembled WGS sequence"/>
</dbReference>
<comment type="caution">
    <text evidence="3">The sequence shown here is derived from an EMBL/GenBank/DDBJ whole genome shotgun (WGS) entry which is preliminary data.</text>
</comment>
<dbReference type="PANTHER" id="PTHR30441">
    <property type="entry name" value="DUF748 DOMAIN-CONTAINING PROTEIN"/>
    <property type="match status" value="1"/>
</dbReference>